<proteinExistence type="predicted"/>
<reference evidence="2 3" key="1">
    <citation type="journal article" date="2024" name="G3 (Bethesda)">
        <title>Genome assembly of Hibiscus sabdariffa L. provides insights into metabolisms of medicinal natural products.</title>
        <authorList>
            <person name="Kim T."/>
        </authorList>
    </citation>
    <scope>NUCLEOTIDE SEQUENCE [LARGE SCALE GENOMIC DNA]</scope>
    <source>
        <strain evidence="2">TK-2024</strain>
        <tissue evidence="2">Old leaves</tissue>
    </source>
</reference>
<evidence type="ECO:0000313" key="2">
    <source>
        <dbReference type="EMBL" id="KAK9046262.1"/>
    </source>
</evidence>
<feature type="region of interest" description="Disordered" evidence="1">
    <location>
        <begin position="1"/>
        <end position="23"/>
    </location>
</feature>
<accession>A0ABR2U9F2</accession>
<protein>
    <submittedName>
        <fullName evidence="2">Uncharacterized protein</fullName>
    </submittedName>
</protein>
<comment type="caution">
    <text evidence="2">The sequence shown here is derived from an EMBL/GenBank/DDBJ whole genome shotgun (WGS) entry which is preliminary data.</text>
</comment>
<name>A0ABR2U9F2_9ROSI</name>
<dbReference type="EMBL" id="JBBPBN010000001">
    <property type="protein sequence ID" value="KAK9046262.1"/>
    <property type="molecule type" value="Genomic_DNA"/>
</dbReference>
<feature type="region of interest" description="Disordered" evidence="1">
    <location>
        <begin position="65"/>
        <end position="98"/>
    </location>
</feature>
<gene>
    <name evidence="2" type="ORF">V6N11_052155</name>
</gene>
<feature type="compositionally biased region" description="Polar residues" evidence="1">
    <location>
        <begin position="1"/>
        <end position="10"/>
    </location>
</feature>
<keyword evidence="3" id="KW-1185">Reference proteome</keyword>
<evidence type="ECO:0000256" key="1">
    <source>
        <dbReference type="SAM" id="MobiDB-lite"/>
    </source>
</evidence>
<evidence type="ECO:0000313" key="3">
    <source>
        <dbReference type="Proteomes" id="UP001396334"/>
    </source>
</evidence>
<organism evidence="2 3">
    <name type="scientific">Hibiscus sabdariffa</name>
    <name type="common">roselle</name>
    <dbReference type="NCBI Taxonomy" id="183260"/>
    <lineage>
        <taxon>Eukaryota</taxon>
        <taxon>Viridiplantae</taxon>
        <taxon>Streptophyta</taxon>
        <taxon>Embryophyta</taxon>
        <taxon>Tracheophyta</taxon>
        <taxon>Spermatophyta</taxon>
        <taxon>Magnoliopsida</taxon>
        <taxon>eudicotyledons</taxon>
        <taxon>Gunneridae</taxon>
        <taxon>Pentapetalae</taxon>
        <taxon>rosids</taxon>
        <taxon>malvids</taxon>
        <taxon>Malvales</taxon>
        <taxon>Malvaceae</taxon>
        <taxon>Malvoideae</taxon>
        <taxon>Hibiscus</taxon>
    </lineage>
</organism>
<dbReference type="Proteomes" id="UP001396334">
    <property type="component" value="Unassembled WGS sequence"/>
</dbReference>
<sequence>METTFMSGETSRNEDQPPNPASDFKVWRAGVAAAGGCHALTSFSAFERETFVAARERVQVEHTSLSASSKGLARSLSVSNNLPRKGGKLRKNEDGGKKPVAVSDFVSGRRSCSPRILLGNYVVCNGRVLVLFCNKAFSGLIIKLLIEAELSM</sequence>